<evidence type="ECO:0000256" key="7">
    <source>
        <dbReference type="ARBA" id="ARBA00023288"/>
    </source>
</evidence>
<name>A0ABM6AR99_BORHE</name>
<sequence>MRKRISAIINKLNISIMIMPVVLMIGCEQQPEAGKPGASGGVNGNLGNSLMELGRSAENAFYAFIELVSNVLGFTAKSDTAKQEVGGYFNSLDAKLGEASNDLEQVAIKAELGVDKSDSSKNPIREAVNEAKGVLQILKGHLESLKEVGDDKVVGDAATNTQGTTVHEDSLKKALNALQEIVKAATSVGVKVLEARATTLTVNGVDNKDGAKALATSGGNPAATDAGKAAIILTAVSGKEILKSIIESKESDAALSANAKEDASAVSFAKGGSDAHLAGANTPKAAVAGGIALRSLVKAGS</sequence>
<reference evidence="9 10" key="4">
    <citation type="journal article" date="2016" name="Genome Announc.">
        <title>Chromosome and Plasmids of the Tick-Borne Relapsing Fever Agent Borrelia hermsii.</title>
        <authorList>
            <person name="Barbour A.G."/>
        </authorList>
    </citation>
    <scope>NUCLEOTIDE SEQUENCE [LARGE SCALE GENOMIC DNA]</scope>
    <source>
        <strain evidence="9 10">HS1</strain>
    </source>
</reference>
<dbReference type="PROSITE" id="PS51257">
    <property type="entry name" value="PROKAR_LIPOPROTEIN"/>
    <property type="match status" value="1"/>
</dbReference>
<evidence type="ECO:0000256" key="1">
    <source>
        <dbReference type="ARBA" id="ARBA00003932"/>
    </source>
</evidence>
<geneLocation type="plasmid" evidence="9 10">
    <name>lpB58</name>
</geneLocation>
<keyword evidence="10" id="KW-1185">Reference proteome</keyword>
<keyword evidence="5 8" id="KW-0564">Palmitate</keyword>
<evidence type="ECO:0000313" key="9">
    <source>
        <dbReference type="EMBL" id="ANA43848.1"/>
    </source>
</evidence>
<reference evidence="9 10" key="2">
    <citation type="journal article" date="2000" name="Infect. Immun.">
        <title>Surface protein variation by expression site switching in the relapsing fever agent Borrelia hermsii.</title>
        <authorList>
            <person name="Barbour A.G."/>
            <person name="Carter C.J."/>
            <person name="Sohaskey C.D."/>
        </authorList>
    </citation>
    <scope>NUCLEOTIDE SEQUENCE [LARGE SCALE GENOMIC DNA]</scope>
    <source>
        <strain evidence="9 10">HS1</strain>
    </source>
</reference>
<gene>
    <name evidence="9" type="primary">vlpA44</name>
    <name evidence="9" type="ORF">AXX13_B10</name>
</gene>
<evidence type="ECO:0000313" key="10">
    <source>
        <dbReference type="Proteomes" id="UP000078430"/>
    </source>
</evidence>
<keyword evidence="9" id="KW-0614">Plasmid</keyword>
<keyword evidence="4 8" id="KW-0472">Membrane</keyword>
<reference evidence="9 10" key="3">
    <citation type="journal article" date="2006" name="Mol. Microbiol.">
        <title>Antigenic variation by Borrelia hermsii occurs through recombination between extragenic repetitive elements on linear plasmids.</title>
        <authorList>
            <person name="Dai Q."/>
            <person name="Restrepo B.I."/>
            <person name="Porcella S.F."/>
            <person name="Raffel S.J."/>
            <person name="Schwan T.G."/>
            <person name="Barbour A.G."/>
        </authorList>
    </citation>
    <scope>NUCLEOTIDE SEQUENCE [LARGE SCALE GENOMIC DNA]</scope>
    <source>
        <strain evidence="9 10">HS1</strain>
    </source>
</reference>
<accession>A0ABM6AR99</accession>
<keyword evidence="3" id="KW-0732">Signal</keyword>
<dbReference type="Proteomes" id="UP000078430">
    <property type="component" value="Plasmid lpB58"/>
</dbReference>
<keyword evidence="7 8" id="KW-0449">Lipoprotein</keyword>
<dbReference type="InterPro" id="IPR000680">
    <property type="entry name" value="Borrelia_lipo"/>
</dbReference>
<organism evidence="9 10">
    <name type="scientific">Borrelia hermsii HS1</name>
    <dbReference type="NCBI Taxonomy" id="1867252"/>
    <lineage>
        <taxon>Bacteria</taxon>
        <taxon>Pseudomonadati</taxon>
        <taxon>Spirochaetota</taxon>
        <taxon>Spirochaetia</taxon>
        <taxon>Spirochaetales</taxon>
        <taxon>Borreliaceae</taxon>
        <taxon>Borrelia</taxon>
    </lineage>
</organism>
<proteinExistence type="predicted"/>
<evidence type="ECO:0000256" key="8">
    <source>
        <dbReference type="RuleBase" id="RU363105"/>
    </source>
</evidence>
<dbReference type="EMBL" id="CP014792">
    <property type="protein sequence ID" value="ANA43848.1"/>
    <property type="molecule type" value="Genomic_DNA"/>
</dbReference>
<protein>
    <recommendedName>
        <fullName evidence="8">Variable large protein</fullName>
    </recommendedName>
</protein>
<dbReference type="SUPFAM" id="SSF74748">
    <property type="entry name" value="Variable surface antigen VlsE"/>
    <property type="match status" value="1"/>
</dbReference>
<evidence type="ECO:0000256" key="5">
    <source>
        <dbReference type="ARBA" id="ARBA00023139"/>
    </source>
</evidence>
<comment type="function">
    <text evidence="1 8">The Vlp and Vsp proteins are antigenically distinct proteins, only one vlp or vsp gene is transcriptionally active at any one time. Switching between these genes is a mechanism of host immune response evasion.</text>
</comment>
<comment type="subcellular location">
    <subcellularLocation>
        <location evidence="2 8">Cell outer membrane</location>
        <topology evidence="2 8">Lipid-anchor</topology>
    </subcellularLocation>
</comment>
<evidence type="ECO:0000256" key="6">
    <source>
        <dbReference type="ARBA" id="ARBA00023237"/>
    </source>
</evidence>
<keyword evidence="6 8" id="KW-0998">Cell outer membrane</keyword>
<evidence type="ECO:0000256" key="4">
    <source>
        <dbReference type="ARBA" id="ARBA00023136"/>
    </source>
</evidence>
<reference evidence="9 10" key="1">
    <citation type="journal article" date="1994" name="Infect. Immun.">
        <title>A family of surface-exposed proteins of 20 kilodaltons in the genus Borrelia.</title>
        <authorList>
            <person name="Carter C.J."/>
            <person name="Bergstrom S."/>
            <person name="Norris S.J."/>
            <person name="Barbour A.G."/>
        </authorList>
    </citation>
    <scope>NUCLEOTIDE SEQUENCE [LARGE SCALE GENOMIC DNA]</scope>
    <source>
        <strain evidence="9 10">HS1</strain>
    </source>
</reference>
<dbReference type="Pfam" id="PF00921">
    <property type="entry name" value="Lipoprotein_2"/>
    <property type="match status" value="1"/>
</dbReference>
<evidence type="ECO:0000256" key="2">
    <source>
        <dbReference type="ARBA" id="ARBA00004459"/>
    </source>
</evidence>
<evidence type="ECO:0000256" key="3">
    <source>
        <dbReference type="ARBA" id="ARBA00022729"/>
    </source>
</evidence>